<evidence type="ECO:0000259" key="10">
    <source>
        <dbReference type="PROSITE" id="PS50893"/>
    </source>
</evidence>
<evidence type="ECO:0000256" key="7">
    <source>
        <dbReference type="ARBA" id="ARBA00022840"/>
    </source>
</evidence>
<organism evidence="11 12">
    <name type="scientific">Mediterraneibacter gnavus</name>
    <name type="common">Ruminococcus gnavus</name>
    <dbReference type="NCBI Taxonomy" id="33038"/>
    <lineage>
        <taxon>Bacteria</taxon>
        <taxon>Bacillati</taxon>
        <taxon>Bacillota</taxon>
        <taxon>Clostridia</taxon>
        <taxon>Lachnospirales</taxon>
        <taxon>Lachnospiraceae</taxon>
        <taxon>Mediterraneibacter</taxon>
    </lineage>
</organism>
<dbReference type="Gene3D" id="3.40.50.300">
    <property type="entry name" value="P-loop containing nucleotide triphosphate hydrolases"/>
    <property type="match status" value="2"/>
</dbReference>
<accession>A0AAW6DGA8</accession>
<keyword evidence="4" id="KW-0762">Sugar transport</keyword>
<dbReference type="PANTHER" id="PTHR43790:SF1">
    <property type="entry name" value="XYLOSE IMPORT ATP-BINDING PROTEIN XYLG"/>
    <property type="match status" value="1"/>
</dbReference>
<comment type="subcellular location">
    <subcellularLocation>
        <location evidence="1">Cell membrane</location>
        <topology evidence="1">Peripheral membrane protein</topology>
    </subcellularLocation>
</comment>
<dbReference type="GO" id="GO:0005524">
    <property type="term" value="F:ATP binding"/>
    <property type="evidence" value="ECO:0007669"/>
    <property type="project" value="UniProtKB-KW"/>
</dbReference>
<evidence type="ECO:0000256" key="8">
    <source>
        <dbReference type="ARBA" id="ARBA00022967"/>
    </source>
</evidence>
<dbReference type="PROSITE" id="PS00211">
    <property type="entry name" value="ABC_TRANSPORTER_1"/>
    <property type="match status" value="1"/>
</dbReference>
<dbReference type="CDD" id="cd03215">
    <property type="entry name" value="ABC_Carb_Monos_II"/>
    <property type="match status" value="1"/>
</dbReference>
<dbReference type="SMART" id="SM00382">
    <property type="entry name" value="AAA"/>
    <property type="match status" value="2"/>
</dbReference>
<dbReference type="Proteomes" id="UP001212160">
    <property type="component" value="Unassembled WGS sequence"/>
</dbReference>
<dbReference type="Pfam" id="PF00005">
    <property type="entry name" value="ABC_tran"/>
    <property type="match status" value="2"/>
</dbReference>
<feature type="domain" description="ABC transporter" evidence="10">
    <location>
        <begin position="5"/>
        <end position="239"/>
    </location>
</feature>
<dbReference type="PANTHER" id="PTHR43790">
    <property type="entry name" value="CARBOHYDRATE TRANSPORT ATP-BINDING PROTEIN MG119-RELATED"/>
    <property type="match status" value="1"/>
</dbReference>
<dbReference type="GO" id="GO:0016887">
    <property type="term" value="F:ATP hydrolysis activity"/>
    <property type="evidence" value="ECO:0007669"/>
    <property type="project" value="InterPro"/>
</dbReference>
<dbReference type="AlphaFoldDB" id="A0AAW6DGA8"/>
<dbReference type="RefSeq" id="WP_272108223.1">
    <property type="nucleotide sequence ID" value="NZ_JAQMLA010000043.1"/>
</dbReference>
<dbReference type="EMBL" id="JAQMLA010000043">
    <property type="protein sequence ID" value="MDB8687623.1"/>
    <property type="molecule type" value="Genomic_DNA"/>
</dbReference>
<keyword evidence="9" id="KW-0472">Membrane</keyword>
<sequence length="499" mass="54843">MNSILEMSHITKKFPGVLALSDVSLMLRTGTILGLVGENGAGKSTLIKILCGKYPHGTYEGEFSIDGVLCDFKEPADAIKNGVAVIHQELQLFLDMSIAENIALPTAGKMVNMQGMIAFAKPWMEKVGLDTSPETLVRNLGVGKRQLVEIARALSQNARILVLDEPSAALADKDVRVLLALLNELRQRGISCIYISHKLEEVLEICDDVTVIRDGHLIGTTLASELNQEKLITMMVGRKMENRFPEKLPINCGEVALEVKNLKLIDFYNADKVILKDISFKVREGEIVGIVGLVGAGRTELVNSIFGDFKGKLSGEIYVNGTLANIKTPGDAIKKGLGLLTEDRKYNGLNLEASVLDNVTVVSIDRYTKMGLFNKEAALVDAIKEAEAVKVKTPNMETHVENLSGGNQQKVIIAKWLLANQHIFIFDEPTRGIDIGAKYEIYTIINDLKKAGKAIIIISSELEEIYGICDRIIVMSEGQITAKYDDTNVCREEIMKKLI</sequence>
<comment type="caution">
    <text evidence="11">The sequence shown here is derived from an EMBL/GenBank/DDBJ whole genome shotgun (WGS) entry which is preliminary data.</text>
</comment>
<keyword evidence="3" id="KW-1003">Cell membrane</keyword>
<evidence type="ECO:0000256" key="5">
    <source>
        <dbReference type="ARBA" id="ARBA00022737"/>
    </source>
</evidence>
<evidence type="ECO:0000256" key="4">
    <source>
        <dbReference type="ARBA" id="ARBA00022597"/>
    </source>
</evidence>
<reference evidence="11" key="1">
    <citation type="submission" date="2023-01" db="EMBL/GenBank/DDBJ databases">
        <title>Human gut microbiome strain richness.</title>
        <authorList>
            <person name="Chen-Liaw A."/>
        </authorList>
    </citation>
    <scope>NUCLEOTIDE SEQUENCE</scope>
    <source>
        <strain evidence="11">RTP21484st1_H11_RTP21484_190118</strain>
    </source>
</reference>
<evidence type="ECO:0000256" key="2">
    <source>
        <dbReference type="ARBA" id="ARBA00022448"/>
    </source>
</evidence>
<dbReference type="InterPro" id="IPR003593">
    <property type="entry name" value="AAA+_ATPase"/>
</dbReference>
<keyword evidence="6" id="KW-0547">Nucleotide-binding</keyword>
<protein>
    <submittedName>
        <fullName evidence="11">Sugar ABC transporter ATP-binding protein</fullName>
    </submittedName>
</protein>
<evidence type="ECO:0000256" key="9">
    <source>
        <dbReference type="ARBA" id="ARBA00023136"/>
    </source>
</evidence>
<gene>
    <name evidence="11" type="primary">gguA</name>
    <name evidence="11" type="ORF">PNW85_13260</name>
</gene>
<dbReference type="InterPro" id="IPR003439">
    <property type="entry name" value="ABC_transporter-like_ATP-bd"/>
</dbReference>
<keyword evidence="7 11" id="KW-0067">ATP-binding</keyword>
<dbReference type="GO" id="GO:0005886">
    <property type="term" value="C:plasma membrane"/>
    <property type="evidence" value="ECO:0007669"/>
    <property type="project" value="UniProtKB-SubCell"/>
</dbReference>
<keyword evidence="2" id="KW-0813">Transport</keyword>
<name>A0AAW6DGA8_MEDGN</name>
<evidence type="ECO:0000313" key="11">
    <source>
        <dbReference type="EMBL" id="MDB8687623.1"/>
    </source>
</evidence>
<feature type="domain" description="ABC transporter" evidence="10">
    <location>
        <begin position="257"/>
        <end position="498"/>
    </location>
</feature>
<dbReference type="SUPFAM" id="SSF52540">
    <property type="entry name" value="P-loop containing nucleoside triphosphate hydrolases"/>
    <property type="match status" value="2"/>
</dbReference>
<proteinExistence type="predicted"/>
<dbReference type="CDD" id="cd03216">
    <property type="entry name" value="ABC_Carb_Monos_I"/>
    <property type="match status" value="1"/>
</dbReference>
<dbReference type="PROSITE" id="PS50893">
    <property type="entry name" value="ABC_TRANSPORTER_2"/>
    <property type="match status" value="2"/>
</dbReference>
<dbReference type="FunFam" id="3.40.50.300:FF:000127">
    <property type="entry name" value="Ribose import ATP-binding protein RbsA"/>
    <property type="match status" value="1"/>
</dbReference>
<dbReference type="InterPro" id="IPR050107">
    <property type="entry name" value="ABC_carbohydrate_import_ATPase"/>
</dbReference>
<evidence type="ECO:0000256" key="1">
    <source>
        <dbReference type="ARBA" id="ARBA00004202"/>
    </source>
</evidence>
<evidence type="ECO:0000313" key="12">
    <source>
        <dbReference type="Proteomes" id="UP001212160"/>
    </source>
</evidence>
<evidence type="ECO:0000256" key="3">
    <source>
        <dbReference type="ARBA" id="ARBA00022475"/>
    </source>
</evidence>
<keyword evidence="8" id="KW-1278">Translocase</keyword>
<dbReference type="InterPro" id="IPR027417">
    <property type="entry name" value="P-loop_NTPase"/>
</dbReference>
<keyword evidence="5" id="KW-0677">Repeat</keyword>
<dbReference type="InterPro" id="IPR017871">
    <property type="entry name" value="ABC_transporter-like_CS"/>
</dbReference>
<evidence type="ECO:0000256" key="6">
    <source>
        <dbReference type="ARBA" id="ARBA00022741"/>
    </source>
</evidence>